<protein>
    <submittedName>
        <fullName evidence="2">Uncharacterized protein</fullName>
    </submittedName>
</protein>
<organism evidence="2 3">
    <name type="scientific">Mycena pura</name>
    <dbReference type="NCBI Taxonomy" id="153505"/>
    <lineage>
        <taxon>Eukaryota</taxon>
        <taxon>Fungi</taxon>
        <taxon>Dikarya</taxon>
        <taxon>Basidiomycota</taxon>
        <taxon>Agaricomycotina</taxon>
        <taxon>Agaricomycetes</taxon>
        <taxon>Agaricomycetidae</taxon>
        <taxon>Agaricales</taxon>
        <taxon>Marasmiineae</taxon>
        <taxon>Mycenaceae</taxon>
        <taxon>Mycena</taxon>
    </lineage>
</organism>
<reference evidence="2" key="1">
    <citation type="submission" date="2023-03" db="EMBL/GenBank/DDBJ databases">
        <title>Massive genome expansion in bonnet fungi (Mycena s.s.) driven by repeated elements and novel gene families across ecological guilds.</title>
        <authorList>
            <consortium name="Lawrence Berkeley National Laboratory"/>
            <person name="Harder C.B."/>
            <person name="Miyauchi S."/>
            <person name="Viragh M."/>
            <person name="Kuo A."/>
            <person name="Thoen E."/>
            <person name="Andreopoulos B."/>
            <person name="Lu D."/>
            <person name="Skrede I."/>
            <person name="Drula E."/>
            <person name="Henrissat B."/>
            <person name="Morin E."/>
            <person name="Kohler A."/>
            <person name="Barry K."/>
            <person name="LaButti K."/>
            <person name="Morin E."/>
            <person name="Salamov A."/>
            <person name="Lipzen A."/>
            <person name="Mereny Z."/>
            <person name="Hegedus B."/>
            <person name="Baldrian P."/>
            <person name="Stursova M."/>
            <person name="Weitz H."/>
            <person name="Taylor A."/>
            <person name="Grigoriev I.V."/>
            <person name="Nagy L.G."/>
            <person name="Martin F."/>
            <person name="Kauserud H."/>
        </authorList>
    </citation>
    <scope>NUCLEOTIDE SEQUENCE</scope>
    <source>
        <strain evidence="2">9144</strain>
    </source>
</reference>
<feature type="compositionally biased region" description="Gly residues" evidence="1">
    <location>
        <begin position="537"/>
        <end position="550"/>
    </location>
</feature>
<feature type="compositionally biased region" description="Low complexity" evidence="1">
    <location>
        <begin position="521"/>
        <end position="536"/>
    </location>
</feature>
<sequence length="599" mass="66675">MKKDFAAAFSKALDAYHDSGLKTKVEGEIDSLSEIDEDSMVKTLVPILIANRLRDSTCKSSAALRAALCAAYISRPYRTANASLITRPREERERESERASLSAERHFKLYMKSLSGRPSRDQSVHRAVPAAPRSLPHRKAAGIASEHVARNVEQPLTPHRAKCFLCGPEERGMAAELGLLERRPAGRSEICEWNNITTIAVWKKSTTDSNRDGVYHRPLELAQQIKAAELARFEQGWSRAPSFASRRQATNGSTWLEHSQNFGVRHPFLGEPSESEMHLVFVPPPSLNTPLRSSAPSLRATVFSGTPFGVELIRRAARARGTSPCRDSYYSPAVICAYWYELYENRKEIGAALTTPREDESEEAMRVFQVARRLGGWRREMGMEDVLCVRHLTLELGRRGPRLRAVSAGWHPIPLASPADVAIKFAVFARLTPTGLGITPAPCACTSANVHARTFRNVRQVVCLSVHVYTERPAPHTDAYMPPLPHRLSRPTNGSRWRRKISACVGRKVVGFGIPSHSSRIARTASRSTRSPWRRGWSGGGSGGRSGGGELWERWREREQERRRRFTGATATGYESGGRSGGDGLWEPLYLDAPQYFGN</sequence>
<name>A0AAD6V934_9AGAR</name>
<evidence type="ECO:0000256" key="1">
    <source>
        <dbReference type="SAM" id="MobiDB-lite"/>
    </source>
</evidence>
<dbReference type="EMBL" id="JARJCW010000042">
    <property type="protein sequence ID" value="KAJ7205722.1"/>
    <property type="molecule type" value="Genomic_DNA"/>
</dbReference>
<comment type="caution">
    <text evidence="2">The sequence shown here is derived from an EMBL/GenBank/DDBJ whole genome shotgun (WGS) entry which is preliminary data.</text>
</comment>
<keyword evidence="3" id="KW-1185">Reference proteome</keyword>
<evidence type="ECO:0000313" key="2">
    <source>
        <dbReference type="EMBL" id="KAJ7205722.1"/>
    </source>
</evidence>
<feature type="region of interest" description="Disordered" evidence="1">
    <location>
        <begin position="521"/>
        <end position="551"/>
    </location>
</feature>
<gene>
    <name evidence="2" type="ORF">GGX14DRAFT_397417</name>
</gene>
<dbReference type="Proteomes" id="UP001219525">
    <property type="component" value="Unassembled WGS sequence"/>
</dbReference>
<dbReference type="AlphaFoldDB" id="A0AAD6V934"/>
<accession>A0AAD6V934</accession>
<evidence type="ECO:0000313" key="3">
    <source>
        <dbReference type="Proteomes" id="UP001219525"/>
    </source>
</evidence>
<proteinExistence type="predicted"/>